<accession>A0A418ZNU8</accession>
<dbReference type="PANTHER" id="PTHR32063">
    <property type="match status" value="1"/>
</dbReference>
<dbReference type="RefSeq" id="WP_147388204.1">
    <property type="nucleotide sequence ID" value="NZ_QZEV01000225.1"/>
</dbReference>
<dbReference type="Gene3D" id="3.30.2090.10">
    <property type="entry name" value="Multidrug efflux transporter AcrB TolC docking domain, DN and DC subdomains"/>
    <property type="match status" value="1"/>
</dbReference>
<dbReference type="SUPFAM" id="SSF82714">
    <property type="entry name" value="Multidrug efflux transporter AcrB TolC docking domain, DN and DC subdomains"/>
    <property type="match status" value="1"/>
</dbReference>
<feature type="transmembrane region" description="Helical" evidence="1">
    <location>
        <begin position="380"/>
        <end position="402"/>
    </location>
</feature>
<keyword evidence="3" id="KW-1185">Reference proteome</keyword>
<dbReference type="SUPFAM" id="SSF82866">
    <property type="entry name" value="Multidrug efflux transporter AcrB transmembrane domain"/>
    <property type="match status" value="1"/>
</dbReference>
<dbReference type="Gene3D" id="1.20.1640.10">
    <property type="entry name" value="Multidrug efflux transporter AcrB transmembrane domain"/>
    <property type="match status" value="1"/>
</dbReference>
<keyword evidence="1" id="KW-0812">Transmembrane</keyword>
<protein>
    <submittedName>
        <fullName evidence="2">Efflux RND transporter permease subunit</fullName>
    </submittedName>
</protein>
<feature type="transmembrane region" description="Helical" evidence="1">
    <location>
        <begin position="227"/>
        <end position="247"/>
    </location>
</feature>
<gene>
    <name evidence="2" type="ORF">D3P06_19015</name>
</gene>
<evidence type="ECO:0000313" key="3">
    <source>
        <dbReference type="Proteomes" id="UP000285530"/>
    </source>
</evidence>
<reference evidence="2 3" key="1">
    <citation type="submission" date="2018-09" db="EMBL/GenBank/DDBJ databases">
        <title>Paracoccus onubensis nov. sp. a moderate halophilic bacterium isolated from Gruta de las Maravillas (Aracena, Spain).</title>
        <authorList>
            <person name="Jurado V."/>
            <person name="Gutierrez-Patricio S."/>
            <person name="Gonzalez-Pimentel J.L."/>
            <person name="Laiz L."/>
            <person name="Saiz-Jimenez C."/>
        </authorList>
    </citation>
    <scope>NUCLEOTIDE SEQUENCE [LARGE SCALE GENOMIC DNA]</scope>
    <source>
        <strain evidence="2 3">DSM 19484</strain>
    </source>
</reference>
<organism evidence="2 3">
    <name type="scientific">Paracoccus aestuarii</name>
    <dbReference type="NCBI Taxonomy" id="453842"/>
    <lineage>
        <taxon>Bacteria</taxon>
        <taxon>Pseudomonadati</taxon>
        <taxon>Pseudomonadota</taxon>
        <taxon>Alphaproteobacteria</taxon>
        <taxon>Rhodobacterales</taxon>
        <taxon>Paracoccaceae</taxon>
        <taxon>Paracoccus</taxon>
    </lineage>
</organism>
<dbReference type="GO" id="GO:0042910">
    <property type="term" value="F:xenobiotic transmembrane transporter activity"/>
    <property type="evidence" value="ECO:0007669"/>
    <property type="project" value="TreeGrafter"/>
</dbReference>
<feature type="transmembrane region" description="Helical" evidence="1">
    <location>
        <begin position="408"/>
        <end position="438"/>
    </location>
</feature>
<evidence type="ECO:0000313" key="2">
    <source>
        <dbReference type="EMBL" id="RJK92913.1"/>
    </source>
</evidence>
<evidence type="ECO:0000256" key="1">
    <source>
        <dbReference type="SAM" id="Phobius"/>
    </source>
</evidence>
<dbReference type="OrthoDB" id="174266at2"/>
<dbReference type="Proteomes" id="UP000285530">
    <property type="component" value="Unassembled WGS sequence"/>
</dbReference>
<name>A0A418ZNU8_9RHOB</name>
<feature type="non-terminal residue" evidence="2">
    <location>
        <position position="1"/>
    </location>
</feature>
<dbReference type="Pfam" id="PF00873">
    <property type="entry name" value="ACR_tran"/>
    <property type="match status" value="1"/>
</dbReference>
<feature type="transmembrane region" description="Helical" evidence="1">
    <location>
        <begin position="298"/>
        <end position="317"/>
    </location>
</feature>
<feature type="transmembrane region" description="Helical" evidence="1">
    <location>
        <begin position="253"/>
        <end position="277"/>
    </location>
</feature>
<dbReference type="InterPro" id="IPR001036">
    <property type="entry name" value="Acrflvin-R"/>
</dbReference>
<dbReference type="PANTHER" id="PTHR32063:SF33">
    <property type="entry name" value="RND SUPERFAMILY EFFLUX PUMP PERMEASE COMPONENT"/>
    <property type="match status" value="1"/>
</dbReference>
<sequence length="445" mass="46907">GRGPGGDAISVRMSGAGAQQLKAAAEALKARLAEAPEVSALEDSLDYDKDEQALRLTPQGEALGFTTDALARDLRQRLGGIEAATWPEGPRTGAVTVRLDEDDRRDDFLDRMLMRSPSGTWVPLADIVTVSSEAGFSVVRRENGERVITVTGDISGDDPARAAAITADLQTRLLPQIAAEFGITYEETGLAQQEREFLGEALTGFALALTGIYMVLAWIFASWSRPLVVMSVIPFGIIGAVWGHAAWGLPMSLFSVVGLIGMSGIIINDSIVLISTVDDYARTRGLRPAIMDAVADRFRPVLLTTATTVLGLTPLLYERSSQALFLMPTVVTLAFGLAFGMVLVLIVVPAVLAVGSDLGRARRAFRRSLRKGRIRRPMQGVALAAGVAMLVVMGPVTLAPAMGLALPAWLPVAASAGAALAVFAALLAAILVVAGLILGRSVRAA</sequence>
<feature type="transmembrane region" description="Helical" evidence="1">
    <location>
        <begin position="201"/>
        <end position="220"/>
    </location>
</feature>
<dbReference type="GO" id="GO:0005886">
    <property type="term" value="C:plasma membrane"/>
    <property type="evidence" value="ECO:0007669"/>
    <property type="project" value="TreeGrafter"/>
</dbReference>
<dbReference type="EMBL" id="QZEV01000225">
    <property type="protein sequence ID" value="RJK92913.1"/>
    <property type="molecule type" value="Genomic_DNA"/>
</dbReference>
<keyword evidence="1" id="KW-1133">Transmembrane helix</keyword>
<comment type="caution">
    <text evidence="2">The sequence shown here is derived from an EMBL/GenBank/DDBJ whole genome shotgun (WGS) entry which is preliminary data.</text>
</comment>
<feature type="transmembrane region" description="Helical" evidence="1">
    <location>
        <begin position="337"/>
        <end position="359"/>
    </location>
</feature>
<proteinExistence type="predicted"/>
<keyword evidence="1" id="KW-0472">Membrane</keyword>
<dbReference type="AlphaFoldDB" id="A0A418ZNU8"/>
<dbReference type="InterPro" id="IPR027463">
    <property type="entry name" value="AcrB_DN_DC_subdom"/>
</dbReference>